<dbReference type="SUPFAM" id="SSF102588">
    <property type="entry name" value="LmbE-like"/>
    <property type="match status" value="1"/>
</dbReference>
<dbReference type="GO" id="GO:0016811">
    <property type="term" value="F:hydrolase activity, acting on carbon-nitrogen (but not peptide) bonds, in linear amides"/>
    <property type="evidence" value="ECO:0007669"/>
    <property type="project" value="TreeGrafter"/>
</dbReference>
<accession>A0A229NYG1</accession>
<dbReference type="InterPro" id="IPR003737">
    <property type="entry name" value="GlcNAc_PI_deacetylase-related"/>
</dbReference>
<dbReference type="Proteomes" id="UP000215145">
    <property type="component" value="Unassembled WGS sequence"/>
</dbReference>
<dbReference type="PANTHER" id="PTHR12993:SF11">
    <property type="entry name" value="N-ACETYLGLUCOSAMINYL-PHOSPHATIDYLINOSITOL DE-N-ACETYLASE"/>
    <property type="match status" value="1"/>
</dbReference>
<proteinExistence type="predicted"/>
<dbReference type="RefSeq" id="WP_089525759.1">
    <property type="nucleotide sequence ID" value="NZ_NMUQ01000002.1"/>
</dbReference>
<protein>
    <submittedName>
        <fullName evidence="1">GlcNAc-PI de-N-acetylase</fullName>
    </submittedName>
</protein>
<dbReference type="OrthoDB" id="9790023at2"/>
<dbReference type="InterPro" id="IPR024078">
    <property type="entry name" value="LmbE-like_dom_sf"/>
</dbReference>
<dbReference type="Gene3D" id="3.40.50.10320">
    <property type="entry name" value="LmbE-like"/>
    <property type="match status" value="1"/>
</dbReference>
<dbReference type="PANTHER" id="PTHR12993">
    <property type="entry name" value="N-ACETYLGLUCOSAMINYL-PHOSPHATIDYLINOSITOL DE-N-ACETYLASE-RELATED"/>
    <property type="match status" value="1"/>
</dbReference>
<name>A0A229NYG1_9BACL</name>
<dbReference type="EMBL" id="NMUQ01000002">
    <property type="protein sequence ID" value="OXM14942.1"/>
    <property type="molecule type" value="Genomic_DNA"/>
</dbReference>
<dbReference type="Pfam" id="PF02585">
    <property type="entry name" value="PIG-L"/>
    <property type="match status" value="1"/>
</dbReference>
<reference evidence="1 2" key="1">
    <citation type="submission" date="2017-07" db="EMBL/GenBank/DDBJ databases">
        <title>Paenibacillus herberti R33 genome sequencing and assembly.</title>
        <authorList>
            <person name="Su W."/>
        </authorList>
    </citation>
    <scope>NUCLEOTIDE SEQUENCE [LARGE SCALE GENOMIC DNA]</scope>
    <source>
        <strain evidence="1 2">R33</strain>
    </source>
</reference>
<keyword evidence="2" id="KW-1185">Reference proteome</keyword>
<comment type="caution">
    <text evidence="1">The sequence shown here is derived from an EMBL/GenBank/DDBJ whole genome shotgun (WGS) entry which is preliminary data.</text>
</comment>
<evidence type="ECO:0000313" key="2">
    <source>
        <dbReference type="Proteomes" id="UP000215145"/>
    </source>
</evidence>
<dbReference type="AlphaFoldDB" id="A0A229NYG1"/>
<organism evidence="1 2">
    <name type="scientific">Paenibacillus herberti</name>
    <dbReference type="NCBI Taxonomy" id="1619309"/>
    <lineage>
        <taxon>Bacteria</taxon>
        <taxon>Bacillati</taxon>
        <taxon>Bacillota</taxon>
        <taxon>Bacilli</taxon>
        <taxon>Bacillales</taxon>
        <taxon>Paenibacillaceae</taxon>
        <taxon>Paenibacillus</taxon>
    </lineage>
</organism>
<sequence length="220" mass="23843">MNGPVALLLAHPDDETFLAAALIRTLANRGEAPVLLVATRGDAGLRGSQQARLLGSNLGAERERELAEAAAILGIKEVGHLGYPDGCLAEADEDEVIRQVAEYLAVHKPAALVTFPLDGGNGHPDHMAISRIGTRLVKDGHIPGLRQLYYVGSLALHEQGRKEALVLDTALHWDVKAAALAAHRSQADTISRYFGDLSAPPVEWQHERFYLAWEDGKDWP</sequence>
<gene>
    <name evidence="1" type="ORF">CGZ75_18960</name>
</gene>
<evidence type="ECO:0000313" key="1">
    <source>
        <dbReference type="EMBL" id="OXM14942.1"/>
    </source>
</evidence>